<feature type="domain" description="ParB-like N-terminal" evidence="2">
    <location>
        <begin position="63"/>
        <end position="155"/>
    </location>
</feature>
<feature type="region of interest" description="Disordered" evidence="1">
    <location>
        <begin position="183"/>
        <end position="232"/>
    </location>
</feature>
<dbReference type="InterPro" id="IPR003115">
    <property type="entry name" value="ParB_N"/>
</dbReference>
<evidence type="ECO:0000259" key="2">
    <source>
        <dbReference type="SMART" id="SM00470"/>
    </source>
</evidence>
<feature type="region of interest" description="Disordered" evidence="1">
    <location>
        <begin position="413"/>
        <end position="451"/>
    </location>
</feature>
<evidence type="ECO:0000256" key="1">
    <source>
        <dbReference type="SAM" id="MobiDB-lite"/>
    </source>
</evidence>
<proteinExistence type="predicted"/>
<sequence length="762" mass="85118">MTEYIRRPYKVKAEKTKKPKVIHTLEGDMKAKPGDMIVTGRRGEKWPVKEEIFEESYRPVTKTILRLSDLKENPLNRDIDRDKVAEIKRAIIRTGLIKPLVYTEIMTDDGKKNMLTDGHHRYIALKEMGHKKAPAVMADERGIDTANKAKPEAVKKAKRKCLEGHYRDKDGKCRRRHRYGYGGGILVVRPKPPKNGNGNGNGESPPTNGVTKHTPGGKQHDQSTHTPKTRRAREAVAGTAEAGAIHLATLAIPAAVVGGLIRLSPKLGLGVIGMTAAFLLYEVPQLAFRMVEGGYRGYRGERPYRVEPQKMMKVGNRDVGGRTISRGDHALVIYQNSANVGVHLGGDVTRILEGKKLTDVRTTEKNRMKISTGEDIPSPRPGDAEKTKKVLNELIREQAILLNLASYIQREQKVTKHGTHDQSDHAPEPKVRREDIAQQTRSRLRASGGFKRLQREAQSLAASVSMNRPGAQEKLDRVMRRLEEIAAEQRRGIRRETKVVKHTPGGKTHNQQSHAGGRGGEKPDISVDTPDIATPAKLKTFEGVKNYLGRGTKVILSAERTELQPDENRRRSVSLKHILQNFSSDIVSQIWHEGENPIERSFIATPNDTKALNEIVNLAFDPSELKQESIIIIRNGVAEARYGDKRPSLYTTVSRTREVPSAKGYYSQLGNVRYIFDFKASPKTQTEKLVRAVEKIRDLAASMNKVGASAISVQGLGLVREDLGIRRKKRKSEKGWTTGRTIQLRRPVKNPDGHQIEGSRFP</sequence>
<dbReference type="Gene3D" id="3.90.1530.10">
    <property type="entry name" value="Conserved hypothetical protein from pyrococcus furiosus pfu- 392566-001, ParB domain"/>
    <property type="match status" value="1"/>
</dbReference>
<feature type="compositionally biased region" description="Basic and acidic residues" evidence="1">
    <location>
        <begin position="413"/>
        <end position="436"/>
    </location>
</feature>
<comment type="caution">
    <text evidence="3">The sequence shown here is derived from an EMBL/GenBank/DDBJ whole genome shotgun (WGS) entry which is preliminary data.</text>
</comment>
<reference evidence="3" key="1">
    <citation type="journal article" date="2015" name="Nature">
        <title>Complex archaea that bridge the gap between prokaryotes and eukaryotes.</title>
        <authorList>
            <person name="Spang A."/>
            <person name="Saw J.H."/>
            <person name="Jorgensen S.L."/>
            <person name="Zaremba-Niedzwiedzka K."/>
            <person name="Martijn J."/>
            <person name="Lind A.E."/>
            <person name="van Eijk R."/>
            <person name="Schleper C."/>
            <person name="Guy L."/>
            <person name="Ettema T.J."/>
        </authorList>
    </citation>
    <scope>NUCLEOTIDE SEQUENCE</scope>
</reference>
<dbReference type="Pfam" id="PF02195">
    <property type="entry name" value="ParB_N"/>
    <property type="match status" value="1"/>
</dbReference>
<dbReference type="SMART" id="SM00470">
    <property type="entry name" value="ParB"/>
    <property type="match status" value="1"/>
</dbReference>
<dbReference type="SUPFAM" id="SSF110849">
    <property type="entry name" value="ParB/Sulfiredoxin"/>
    <property type="match status" value="1"/>
</dbReference>
<dbReference type="AlphaFoldDB" id="A0A0F9PLC9"/>
<gene>
    <name evidence="3" type="ORF">LCGC14_1123980</name>
</gene>
<organism evidence="3">
    <name type="scientific">marine sediment metagenome</name>
    <dbReference type="NCBI Taxonomy" id="412755"/>
    <lineage>
        <taxon>unclassified sequences</taxon>
        <taxon>metagenomes</taxon>
        <taxon>ecological metagenomes</taxon>
    </lineage>
</organism>
<evidence type="ECO:0000313" key="3">
    <source>
        <dbReference type="EMBL" id="KKN01816.1"/>
    </source>
</evidence>
<feature type="region of interest" description="Disordered" evidence="1">
    <location>
        <begin position="500"/>
        <end position="524"/>
    </location>
</feature>
<dbReference type="InterPro" id="IPR036086">
    <property type="entry name" value="ParB/Sulfiredoxin_sf"/>
</dbReference>
<dbReference type="EMBL" id="LAZR01005220">
    <property type="protein sequence ID" value="KKN01816.1"/>
    <property type="molecule type" value="Genomic_DNA"/>
</dbReference>
<name>A0A0F9PLC9_9ZZZZ</name>
<protein>
    <recommendedName>
        <fullName evidence="2">ParB-like N-terminal domain-containing protein</fullName>
    </recommendedName>
</protein>
<accession>A0A0F9PLC9</accession>